<name>A0A315Z6A1_SEDFL</name>
<proteinExistence type="predicted"/>
<reference evidence="1 2" key="1">
    <citation type="submission" date="2018-03" db="EMBL/GenBank/DDBJ databases">
        <title>Genomic Encyclopedia of Archaeal and Bacterial Type Strains, Phase II (KMG-II): from individual species to whole genera.</title>
        <authorList>
            <person name="Goeker M."/>
        </authorList>
    </citation>
    <scope>NUCLEOTIDE SEQUENCE [LARGE SCALE GENOMIC DNA]</scope>
    <source>
        <strain evidence="1 2">DSM 28229</strain>
    </source>
</reference>
<evidence type="ECO:0000313" key="1">
    <source>
        <dbReference type="EMBL" id="PWJ37891.1"/>
    </source>
</evidence>
<dbReference type="Proteomes" id="UP000245535">
    <property type="component" value="Unassembled WGS sequence"/>
</dbReference>
<protein>
    <submittedName>
        <fullName evidence="1">Uncharacterized protein</fullName>
    </submittedName>
</protein>
<dbReference type="Gene3D" id="1.50.10.20">
    <property type="match status" value="1"/>
</dbReference>
<dbReference type="EMBL" id="QGDO01000008">
    <property type="protein sequence ID" value="PWJ37891.1"/>
    <property type="molecule type" value="Genomic_DNA"/>
</dbReference>
<gene>
    <name evidence="1" type="ORF">BC781_10826</name>
</gene>
<keyword evidence="2" id="KW-1185">Reference proteome</keyword>
<evidence type="ECO:0000313" key="2">
    <source>
        <dbReference type="Proteomes" id="UP000245535"/>
    </source>
</evidence>
<dbReference type="AlphaFoldDB" id="A0A315Z6A1"/>
<dbReference type="RefSeq" id="WP_109622014.1">
    <property type="nucleotide sequence ID" value="NZ_QGDO01000008.1"/>
</dbReference>
<dbReference type="OrthoDB" id="1392261at2"/>
<dbReference type="InterPro" id="IPR008928">
    <property type="entry name" value="6-hairpin_glycosidase_sf"/>
</dbReference>
<dbReference type="SUPFAM" id="SSF48208">
    <property type="entry name" value="Six-hairpin glycosidases"/>
    <property type="match status" value="1"/>
</dbReference>
<sequence length="705" mass="81193">MRLANKLLLMGIGLALHFGVFAQQMKPNIQFDTQNQEIQLFLGEEKLLSSPSKGLWQVSTTWENRWFGNWMYTKPNAVSYLNDKIILEGTLELAEGNLQLKDVYSEEGNLIKVKRRYTWLGTDTLKHVTLGISYELAQATKDILMPSVLYYGNPSGKKSEMTPFLEGKNGEEILLEEHRFPMPFVSVEQKHLQKPHAVTLHSIPSPLANANREDQWWSMGCKLEEDKTILQLLSGACAFNQEKSVIKAFQGKKGKPMFADYDHAYLNLAPEAVIEKTFYLQVYPFENKGSGFQKSVQTSIDLFKPSQKEFPSILEISKQKYAFNNTRWIEGESYAGFNQFDTDNPQFQPKIVLGWVGQAAAPAYYLNALNDVFQSKKDLERAQKSLDFISTATFRKDGLGFYTWYHIYRKEWGERQWKQNPELLSQGQTMYNIARAILTAERKGNLDTKKCRNFLKKASDYHADRMLKNDWHPKSTNEGFFIAPFCLSYQIFGEKKYLKAAEKVAQYYGKRHLDMSEPYWGGTLDAKCEDKEGAWAALQGFLDLYKTTKEEKYLDWAQHACDVVLSYVYVWDVALPAGRLSDHQFKTRGWTSVSVQNMHIDIYGVLIAPYIYELGELTANKQLKDMALLMYRSCGQLIDEYGSQGEQVQQTTYTQDSRKLTHDISEFRGNYVEDWTVFWITAHFLNAAAQFHEMGIPLDCSKETL</sequence>
<comment type="caution">
    <text evidence="1">The sequence shown here is derived from an EMBL/GenBank/DDBJ whole genome shotgun (WGS) entry which is preliminary data.</text>
</comment>
<dbReference type="GO" id="GO:0005975">
    <property type="term" value="P:carbohydrate metabolic process"/>
    <property type="evidence" value="ECO:0007669"/>
    <property type="project" value="InterPro"/>
</dbReference>
<accession>A0A315Z6A1</accession>
<organism evidence="1 2">
    <name type="scientific">Sediminitomix flava</name>
    <dbReference type="NCBI Taxonomy" id="379075"/>
    <lineage>
        <taxon>Bacteria</taxon>
        <taxon>Pseudomonadati</taxon>
        <taxon>Bacteroidota</taxon>
        <taxon>Cytophagia</taxon>
        <taxon>Cytophagales</taxon>
        <taxon>Flammeovirgaceae</taxon>
        <taxon>Sediminitomix</taxon>
    </lineage>
</organism>